<comment type="caution">
    <text evidence="3">The sequence shown here is derived from an EMBL/GenBank/DDBJ whole genome shotgun (WGS) entry which is preliminary data.</text>
</comment>
<evidence type="ECO:0000313" key="3">
    <source>
        <dbReference type="EMBL" id="PWI67287.1"/>
    </source>
</evidence>
<sequence>MGVKGPNPSPVDWAPVAERERLLLRRGQQLVAAVSQNHPPPAGEGETDRERGRADWCAHSWGRERRWLQWNQRPRLGSTRAAANNLTDMPGRISTGHGSVTVAVAVDELAACWSSAWRRPDDRVHTRSGR</sequence>
<reference evidence="2 5" key="4">
    <citation type="journal article" date="2024" name="Microbiol. Resour. Announc.">
        <title>Genome annotations for the ascomycete fungi Trichoderma harzianum, Trichoderma aggressivum, and Purpureocillium lilacinum.</title>
        <authorList>
            <person name="Beijen E.P.W."/>
            <person name="Ohm R.A."/>
        </authorList>
    </citation>
    <scope>NUCLEOTIDE SEQUENCE [LARGE SCALE GENOMIC DNA]</scope>
    <source>
        <strain evidence="2 5">CBS 150709</strain>
    </source>
</reference>
<dbReference type="EMBL" id="LCWV01000019">
    <property type="protein sequence ID" value="PWI67287.1"/>
    <property type="molecule type" value="Genomic_DNA"/>
</dbReference>
<feature type="region of interest" description="Disordered" evidence="1">
    <location>
        <begin position="34"/>
        <end position="53"/>
    </location>
</feature>
<evidence type="ECO:0000256" key="1">
    <source>
        <dbReference type="SAM" id="MobiDB-lite"/>
    </source>
</evidence>
<accession>A0A2U3DYG9</accession>
<evidence type="ECO:0000313" key="5">
    <source>
        <dbReference type="Proteomes" id="UP001287286"/>
    </source>
</evidence>
<reference evidence="3 4" key="2">
    <citation type="journal article" date="2016" name="Front. Microbiol.">
        <title>Genome and transcriptome sequences reveal the specific parasitism of the nematophagous Purpureocillium lilacinum 36-1.</title>
        <authorList>
            <person name="Xie J."/>
            <person name="Li S."/>
            <person name="Mo C."/>
            <person name="Xiao X."/>
            <person name="Peng D."/>
            <person name="Wang G."/>
            <person name="Xiao Y."/>
        </authorList>
    </citation>
    <scope>NUCLEOTIDE SEQUENCE [LARGE SCALE GENOMIC DNA]</scope>
    <source>
        <strain evidence="3 4">36-1</strain>
    </source>
</reference>
<dbReference type="Proteomes" id="UP001287286">
    <property type="component" value="Unassembled WGS sequence"/>
</dbReference>
<name>A0A2U3DYG9_PURLI</name>
<gene>
    <name evidence="3" type="ORF">PCL_03055</name>
    <name evidence="2" type="ORF">Purlil1_494</name>
</gene>
<dbReference type="EMBL" id="JAWRVI010000002">
    <property type="protein sequence ID" value="KAK4094798.1"/>
    <property type="molecule type" value="Genomic_DNA"/>
</dbReference>
<proteinExistence type="predicted"/>
<evidence type="ECO:0000313" key="2">
    <source>
        <dbReference type="EMBL" id="KAK4094798.1"/>
    </source>
</evidence>
<reference evidence="3" key="1">
    <citation type="submission" date="2015-05" db="EMBL/GenBank/DDBJ databases">
        <authorList>
            <person name="Wang D.B."/>
            <person name="Wang M."/>
        </authorList>
    </citation>
    <scope>NUCLEOTIDE SEQUENCE</scope>
    <source>
        <strain evidence="3">36-1</strain>
    </source>
</reference>
<evidence type="ECO:0000313" key="4">
    <source>
        <dbReference type="Proteomes" id="UP000245956"/>
    </source>
</evidence>
<keyword evidence="5" id="KW-1185">Reference proteome</keyword>
<protein>
    <submittedName>
        <fullName evidence="3">Uncharacterized protein</fullName>
    </submittedName>
</protein>
<organism evidence="3 4">
    <name type="scientific">Purpureocillium lilacinum</name>
    <name type="common">Paecilomyces lilacinus</name>
    <dbReference type="NCBI Taxonomy" id="33203"/>
    <lineage>
        <taxon>Eukaryota</taxon>
        <taxon>Fungi</taxon>
        <taxon>Dikarya</taxon>
        <taxon>Ascomycota</taxon>
        <taxon>Pezizomycotina</taxon>
        <taxon>Sordariomycetes</taxon>
        <taxon>Hypocreomycetidae</taxon>
        <taxon>Hypocreales</taxon>
        <taxon>Ophiocordycipitaceae</taxon>
        <taxon>Purpureocillium</taxon>
    </lineage>
</organism>
<dbReference type="AlphaFoldDB" id="A0A2U3DYG9"/>
<dbReference type="Proteomes" id="UP000245956">
    <property type="component" value="Unassembled WGS sequence"/>
</dbReference>
<reference evidence="2" key="3">
    <citation type="submission" date="2023-11" db="EMBL/GenBank/DDBJ databases">
        <authorList>
            <person name="Beijen E."/>
            <person name="Ohm R.A."/>
        </authorList>
    </citation>
    <scope>NUCLEOTIDE SEQUENCE</scope>
    <source>
        <strain evidence="2">CBS 150709</strain>
    </source>
</reference>